<dbReference type="Gene3D" id="1.25.40.10">
    <property type="entry name" value="Tetratricopeptide repeat domain"/>
    <property type="match status" value="3"/>
</dbReference>
<dbReference type="GO" id="GO:0009451">
    <property type="term" value="P:RNA modification"/>
    <property type="evidence" value="ECO:0007669"/>
    <property type="project" value="InterPro"/>
</dbReference>
<evidence type="ECO:0000259" key="3">
    <source>
        <dbReference type="Pfam" id="PF14432"/>
    </source>
</evidence>
<dbReference type="Pfam" id="PF13041">
    <property type="entry name" value="PPR_2"/>
    <property type="match status" value="1"/>
</dbReference>
<dbReference type="FunFam" id="1.25.40.10:FF:000090">
    <property type="entry name" value="Pentatricopeptide repeat-containing protein, chloroplastic"/>
    <property type="match status" value="1"/>
</dbReference>
<dbReference type="InterPro" id="IPR046848">
    <property type="entry name" value="E_motif"/>
</dbReference>
<dbReference type="Pfam" id="PF01535">
    <property type="entry name" value="PPR"/>
    <property type="match status" value="2"/>
</dbReference>
<dbReference type="EMBL" id="JAJJMB010008951">
    <property type="protein sequence ID" value="KAI3918999.1"/>
    <property type="molecule type" value="Genomic_DNA"/>
</dbReference>
<reference evidence="4" key="1">
    <citation type="submission" date="2022-04" db="EMBL/GenBank/DDBJ databases">
        <title>A functionally conserved STORR gene fusion in Papaver species that diverged 16.8 million years ago.</title>
        <authorList>
            <person name="Catania T."/>
        </authorList>
    </citation>
    <scope>NUCLEOTIDE SEQUENCE</scope>
    <source>
        <strain evidence="4">S-188037</strain>
    </source>
</reference>
<dbReference type="Pfam" id="PF14432">
    <property type="entry name" value="DYW_deaminase"/>
    <property type="match status" value="1"/>
</dbReference>
<dbReference type="Proteomes" id="UP001202328">
    <property type="component" value="Unassembled WGS sequence"/>
</dbReference>
<gene>
    <name evidence="4" type="ORF">MKW98_017447</name>
</gene>
<proteinExistence type="predicted"/>
<dbReference type="PANTHER" id="PTHR47926">
    <property type="entry name" value="PENTATRICOPEPTIDE REPEAT-CONTAINING PROTEIN"/>
    <property type="match status" value="1"/>
</dbReference>
<sequence>MRDRESRRGDPRCIHAQAIKSKIASEHRFLFHELITHYSKSNKLSYAQRVFNQIPEPNVVSWTALISSYINTSNAFHHFISMLRHPTLPNQRTLAPLFKTCASLSTLQIGIQLHSVSLKLSLSNLCYTGSSLISFYTKCSLPNEALKVFDKILERDEVCYSSMIVGLAQNSQPSKALKLFSEMNNSSTVSSNMYGISGALRATAELAALEQCKIIHAHTILTGFHTYLVVGNALVDAYGKCGLIADSRNIFNQSLPNANIFLWNSMMGAYAQQGDKKSVIKLFYDMKLRGFSPDEYSFLALLTACSNSGSVHEAEKWLSCMKDDYGVEPQLQHYTCFINAMARDGRIAEAKALAMKMPFEADAAVWRSLLTACAVHGASEVAQEVTQRLLEHNPRDDSAFVLLANVNATAGKWAEVAEVRKLMRRRGVRKEGGMSWIEFRGEVHVFIAGDRNHERMNEIYAKLAELREEIKKLGYKEAVDEKFHEMEAADKRELLWSHSEKLALAFGVVSGAAPPGKALRILKNLRICKDCHEAFKCMSIVIKREIVVRDVNRYHRFVHGNCNCGDYW</sequence>
<accession>A0AAD4XKL6</accession>
<dbReference type="Pfam" id="PF20431">
    <property type="entry name" value="E_motif"/>
    <property type="match status" value="1"/>
</dbReference>
<evidence type="ECO:0000256" key="2">
    <source>
        <dbReference type="PROSITE-ProRule" id="PRU00708"/>
    </source>
</evidence>
<dbReference type="AlphaFoldDB" id="A0AAD4XKL6"/>
<dbReference type="GO" id="GO:0008270">
    <property type="term" value="F:zinc ion binding"/>
    <property type="evidence" value="ECO:0007669"/>
    <property type="project" value="InterPro"/>
</dbReference>
<evidence type="ECO:0000256" key="1">
    <source>
        <dbReference type="ARBA" id="ARBA00022737"/>
    </source>
</evidence>
<keyword evidence="1" id="KW-0677">Repeat</keyword>
<evidence type="ECO:0000313" key="5">
    <source>
        <dbReference type="Proteomes" id="UP001202328"/>
    </source>
</evidence>
<dbReference type="InterPro" id="IPR032867">
    <property type="entry name" value="DYW_dom"/>
</dbReference>
<feature type="repeat" description="PPR" evidence="2">
    <location>
        <begin position="259"/>
        <end position="293"/>
    </location>
</feature>
<dbReference type="InterPro" id="IPR002885">
    <property type="entry name" value="PPR_rpt"/>
</dbReference>
<protein>
    <recommendedName>
        <fullName evidence="3">DYW domain-containing protein</fullName>
    </recommendedName>
</protein>
<organism evidence="4 5">
    <name type="scientific">Papaver atlanticum</name>
    <dbReference type="NCBI Taxonomy" id="357466"/>
    <lineage>
        <taxon>Eukaryota</taxon>
        <taxon>Viridiplantae</taxon>
        <taxon>Streptophyta</taxon>
        <taxon>Embryophyta</taxon>
        <taxon>Tracheophyta</taxon>
        <taxon>Spermatophyta</taxon>
        <taxon>Magnoliopsida</taxon>
        <taxon>Ranunculales</taxon>
        <taxon>Papaveraceae</taxon>
        <taxon>Papaveroideae</taxon>
        <taxon>Papaver</taxon>
    </lineage>
</organism>
<evidence type="ECO:0000313" key="4">
    <source>
        <dbReference type="EMBL" id="KAI3918999.1"/>
    </source>
</evidence>
<dbReference type="GO" id="GO:0003723">
    <property type="term" value="F:RNA binding"/>
    <property type="evidence" value="ECO:0007669"/>
    <property type="project" value="InterPro"/>
</dbReference>
<dbReference type="NCBIfam" id="TIGR00756">
    <property type="entry name" value="PPR"/>
    <property type="match status" value="2"/>
</dbReference>
<dbReference type="InterPro" id="IPR046960">
    <property type="entry name" value="PPR_At4g14850-like_plant"/>
</dbReference>
<dbReference type="PANTHER" id="PTHR47926:SF464">
    <property type="entry name" value="DYW DOMAIN-CONTAINING PROTEIN"/>
    <property type="match status" value="1"/>
</dbReference>
<feature type="repeat" description="PPR" evidence="2">
    <location>
        <begin position="156"/>
        <end position="190"/>
    </location>
</feature>
<feature type="domain" description="DYW" evidence="3">
    <location>
        <begin position="474"/>
        <end position="568"/>
    </location>
</feature>
<dbReference type="InterPro" id="IPR011990">
    <property type="entry name" value="TPR-like_helical_dom_sf"/>
</dbReference>
<keyword evidence="5" id="KW-1185">Reference proteome</keyword>
<dbReference type="PROSITE" id="PS51375">
    <property type="entry name" value="PPR"/>
    <property type="match status" value="2"/>
</dbReference>
<comment type="caution">
    <text evidence="4">The sequence shown here is derived from an EMBL/GenBank/DDBJ whole genome shotgun (WGS) entry which is preliminary data.</text>
</comment>
<name>A0AAD4XKL6_9MAGN</name>